<dbReference type="AlphaFoldDB" id="A0A0F8YSZ5"/>
<accession>A0A0F8YSZ5</accession>
<organism evidence="1">
    <name type="scientific">marine sediment metagenome</name>
    <dbReference type="NCBI Taxonomy" id="412755"/>
    <lineage>
        <taxon>unclassified sequences</taxon>
        <taxon>metagenomes</taxon>
        <taxon>ecological metagenomes</taxon>
    </lineage>
</organism>
<proteinExistence type="predicted"/>
<gene>
    <name evidence="1" type="ORF">LCGC14_2859250</name>
</gene>
<name>A0A0F8YSZ5_9ZZZZ</name>
<evidence type="ECO:0000313" key="1">
    <source>
        <dbReference type="EMBL" id="KKK76875.1"/>
    </source>
</evidence>
<reference evidence="1" key="1">
    <citation type="journal article" date="2015" name="Nature">
        <title>Complex archaea that bridge the gap between prokaryotes and eukaryotes.</title>
        <authorList>
            <person name="Spang A."/>
            <person name="Saw J.H."/>
            <person name="Jorgensen S.L."/>
            <person name="Zaremba-Niedzwiedzka K."/>
            <person name="Martijn J."/>
            <person name="Lind A.E."/>
            <person name="van Eijk R."/>
            <person name="Schleper C."/>
            <person name="Guy L."/>
            <person name="Ettema T.J."/>
        </authorList>
    </citation>
    <scope>NUCLEOTIDE SEQUENCE</scope>
</reference>
<comment type="caution">
    <text evidence="1">The sequence shown here is derived from an EMBL/GenBank/DDBJ whole genome shotgun (WGS) entry which is preliminary data.</text>
</comment>
<sequence>MSQLTINAHNNTQPKFKKIQSKLIQELAWLAVSCIKNRIRKRKSTLVFRHFIMNCLARENVSIVLKDRFKPTRFEINVAMIAITLYQSEVMVGGIKQGKFFKDFLNECMILEDISPEICKMYGLTYDDEQLFSKRKSDFCRLTDKTSPMSQL</sequence>
<protein>
    <submittedName>
        <fullName evidence="1">Uncharacterized protein</fullName>
    </submittedName>
</protein>
<dbReference type="EMBL" id="LAZR01055216">
    <property type="protein sequence ID" value="KKK76875.1"/>
    <property type="molecule type" value="Genomic_DNA"/>
</dbReference>